<comment type="caution">
    <text evidence="1">The sequence shown here is derived from an EMBL/GenBank/DDBJ whole genome shotgun (WGS) entry which is preliminary data.</text>
</comment>
<reference evidence="1 2" key="1">
    <citation type="journal article" date="2023" name="BMC Biol.">
        <title>The compact genome of the sponge Oopsacas minuta (Hexactinellida) is lacking key metazoan core genes.</title>
        <authorList>
            <person name="Santini S."/>
            <person name="Schenkelaars Q."/>
            <person name="Jourda C."/>
            <person name="Duchesne M."/>
            <person name="Belahbib H."/>
            <person name="Rocher C."/>
            <person name="Selva M."/>
            <person name="Riesgo A."/>
            <person name="Vervoort M."/>
            <person name="Leys S.P."/>
            <person name="Kodjabachian L."/>
            <person name="Le Bivic A."/>
            <person name="Borchiellini C."/>
            <person name="Claverie J.M."/>
            <person name="Renard E."/>
        </authorList>
    </citation>
    <scope>NUCLEOTIDE SEQUENCE [LARGE SCALE GENOMIC DNA]</scope>
    <source>
        <strain evidence="1">SPO-2</strain>
    </source>
</reference>
<dbReference type="EMBL" id="JAKMXF010000288">
    <property type="protein sequence ID" value="KAI6653168.1"/>
    <property type="molecule type" value="Genomic_DNA"/>
</dbReference>
<name>A0AAV7JWM8_9METZ</name>
<proteinExistence type="predicted"/>
<sequence length="522" mass="58436">MATDQTTSGLQPISTNQGLQPIVTNTVTPSKPLKVPETLLRDFQNPILIESGISTPNHSSSPRTNIIHNSIAANKRNYIVVADNDETNKSKLAKIEELPNSDIEVLKRQIEEEEAKLKLMLQIQSQKIVTSQPTQFATIPSSYHNSTPNKMRKPIIIHAANEVNKNTMNPAILINSDNHSKHSNILISRPSSEASKQDRIGSKPTIIHGSLHTDKLHQNTLPLVAETLSPNGLEPGEFRELQELQIKVRNIAQRYSIPLPTAKHPNLFLSKHNHPKKNLSKMIERKLIKAQLPPTQRQVWPIIPFADTNFQYAVGLEEAVLYVTGETDCFSTRHKQHRVVCLTCGSDFGSGWQGSKSAFFCEACDSAQQMKEHRNALVAHLNGLIRDVESDEREFDRYSELLTKQQIVLHQTQSQQPQQQQQESYIISQSSDGQYHIPANSIALSNATGSRINSGTVIHQKQDKVQYVTINTSEANKLQPIAGLYIQQNATDKSKNGQANMQIRNVVYAQLDQNPVVTTHKK</sequence>
<keyword evidence="2" id="KW-1185">Reference proteome</keyword>
<gene>
    <name evidence="1" type="ORF">LOD99_3695</name>
</gene>
<dbReference type="AlphaFoldDB" id="A0AAV7JWM8"/>
<accession>A0AAV7JWM8</accession>
<protein>
    <submittedName>
        <fullName evidence="1">Transcriptional repressor p66-beta-like</fullName>
    </submittedName>
</protein>
<dbReference type="Proteomes" id="UP001165289">
    <property type="component" value="Unassembled WGS sequence"/>
</dbReference>
<evidence type="ECO:0000313" key="1">
    <source>
        <dbReference type="EMBL" id="KAI6653168.1"/>
    </source>
</evidence>
<organism evidence="1 2">
    <name type="scientific">Oopsacas minuta</name>
    <dbReference type="NCBI Taxonomy" id="111878"/>
    <lineage>
        <taxon>Eukaryota</taxon>
        <taxon>Metazoa</taxon>
        <taxon>Porifera</taxon>
        <taxon>Hexactinellida</taxon>
        <taxon>Hexasterophora</taxon>
        <taxon>Lyssacinosida</taxon>
        <taxon>Leucopsacidae</taxon>
        <taxon>Oopsacas</taxon>
    </lineage>
</organism>
<evidence type="ECO:0000313" key="2">
    <source>
        <dbReference type="Proteomes" id="UP001165289"/>
    </source>
</evidence>